<dbReference type="GO" id="GO:0005524">
    <property type="term" value="F:ATP binding"/>
    <property type="evidence" value="ECO:0007669"/>
    <property type="project" value="UniProtKB-KW"/>
</dbReference>
<dbReference type="Pfam" id="PF03199">
    <property type="entry name" value="GSH_synthase"/>
    <property type="match status" value="1"/>
</dbReference>
<dbReference type="PANTHER" id="PTHR11130:SF0">
    <property type="entry name" value="GLUTATHIONE SYNTHETASE"/>
    <property type="match status" value="1"/>
</dbReference>
<dbReference type="RefSeq" id="XP_008815092.1">
    <property type="nucleotide sequence ID" value="XM_008816870.1"/>
</dbReference>
<evidence type="ECO:0000313" key="14">
    <source>
        <dbReference type="Proteomes" id="UP000030640"/>
    </source>
</evidence>
<feature type="domain" description="Glutathione synthase substrate-binding" evidence="12">
    <location>
        <begin position="309"/>
        <end position="454"/>
    </location>
</feature>
<evidence type="ECO:0000256" key="7">
    <source>
        <dbReference type="ARBA" id="ARBA00022723"/>
    </source>
</evidence>
<keyword evidence="5" id="KW-0436">Ligase</keyword>
<dbReference type="VEuPathDB" id="PlasmoDB:C922_01263"/>
<evidence type="ECO:0000256" key="8">
    <source>
        <dbReference type="ARBA" id="ARBA00022741"/>
    </source>
</evidence>
<evidence type="ECO:0000256" key="9">
    <source>
        <dbReference type="ARBA" id="ARBA00022840"/>
    </source>
</evidence>
<dbReference type="Gene3D" id="3.40.50.1760">
    <property type="entry name" value="Glutathione synthase, substrate-binding domain superfamily, eukaryotic"/>
    <property type="match status" value="1"/>
</dbReference>
<evidence type="ECO:0000256" key="3">
    <source>
        <dbReference type="ARBA" id="ARBA00010385"/>
    </source>
</evidence>
<evidence type="ECO:0000256" key="4">
    <source>
        <dbReference type="ARBA" id="ARBA00012214"/>
    </source>
</evidence>
<feature type="compositionally biased region" description="Polar residues" evidence="11">
    <location>
        <begin position="183"/>
        <end position="209"/>
    </location>
</feature>
<dbReference type="InterPro" id="IPR014049">
    <property type="entry name" value="Glutathione_synthase_N_euk"/>
</dbReference>
<comment type="cofactor">
    <cofactor evidence="1">
        <name>Mg(2+)</name>
        <dbReference type="ChEBI" id="CHEBI:18420"/>
    </cofactor>
</comment>
<dbReference type="GO" id="GO:0004363">
    <property type="term" value="F:glutathione synthase activity"/>
    <property type="evidence" value="ECO:0007669"/>
    <property type="project" value="UniProtKB-EC"/>
</dbReference>
<keyword evidence="7" id="KW-0479">Metal-binding</keyword>
<dbReference type="Gene3D" id="1.10.1080.10">
    <property type="entry name" value="Glutathione Synthetase, Chain A, domain 3"/>
    <property type="match status" value="1"/>
</dbReference>
<dbReference type="Gene3D" id="3.30.470.20">
    <property type="entry name" value="ATP-grasp fold, B domain"/>
    <property type="match status" value="1"/>
</dbReference>
<protein>
    <recommendedName>
        <fullName evidence="4">glutathione synthase</fullName>
        <ecNumber evidence="4">6.3.2.3</ecNumber>
    </recommendedName>
</protein>
<dbReference type="OrthoDB" id="2020073at2759"/>
<keyword evidence="9" id="KW-0067">ATP-binding</keyword>
<dbReference type="SUPFAM" id="SSF56059">
    <property type="entry name" value="Glutathione synthetase ATP-binding domain-like"/>
    <property type="match status" value="2"/>
</dbReference>
<evidence type="ECO:0000259" key="12">
    <source>
        <dbReference type="Pfam" id="PF03199"/>
    </source>
</evidence>
<dbReference type="InterPro" id="IPR014709">
    <property type="entry name" value="Glutathione_synthase_C_euk"/>
</dbReference>
<keyword evidence="6" id="KW-0317">Glutathione biosynthesis</keyword>
<keyword evidence="8" id="KW-0547">Nucleotide-binding</keyword>
<comment type="similarity">
    <text evidence="3">Belongs to the eukaryotic GSH synthase family.</text>
</comment>
<evidence type="ECO:0000256" key="11">
    <source>
        <dbReference type="SAM" id="MobiDB-lite"/>
    </source>
</evidence>
<dbReference type="UniPathway" id="UPA00142">
    <property type="reaction ID" value="UER00210"/>
</dbReference>
<keyword evidence="10" id="KW-0460">Magnesium</keyword>
<dbReference type="GeneID" id="20036537"/>
<dbReference type="GO" id="GO:0005829">
    <property type="term" value="C:cytosol"/>
    <property type="evidence" value="ECO:0007669"/>
    <property type="project" value="TreeGrafter"/>
</dbReference>
<dbReference type="InterPro" id="IPR005615">
    <property type="entry name" value="Glutathione_synthase"/>
</dbReference>
<dbReference type="GO" id="GO:0046872">
    <property type="term" value="F:metal ion binding"/>
    <property type="evidence" value="ECO:0007669"/>
    <property type="project" value="UniProtKB-KW"/>
</dbReference>
<dbReference type="Gene3D" id="3.30.1490.80">
    <property type="match status" value="1"/>
</dbReference>
<accession>W7AGU5</accession>
<evidence type="ECO:0000256" key="1">
    <source>
        <dbReference type="ARBA" id="ARBA00001946"/>
    </source>
</evidence>
<evidence type="ECO:0000256" key="6">
    <source>
        <dbReference type="ARBA" id="ARBA00022684"/>
    </source>
</evidence>
<evidence type="ECO:0000256" key="5">
    <source>
        <dbReference type="ARBA" id="ARBA00022598"/>
    </source>
</evidence>
<proteinExistence type="inferred from homology"/>
<comment type="pathway">
    <text evidence="2">Sulfur metabolism; glutathione biosynthesis; glutathione from L-cysteine and L-glutamate: step 2/2.</text>
</comment>
<sequence length="674" mass="77330">MEGDLESRVNHFYGVVQREILNFFTEEKDNNEYLSYARIGLLIQDLMDYLNSDAFYIFTKACQGRGNIRYLQEPKLFSFSVIPQKLSRSLLRLCQDCTLLYSELFDNIVCDMHFLLSVFEGIKDYDEFYGRLIGICERVYLSKDGPGRDIRKDIRCVIGRSDYMLDSSGGGRPSGESGEIGPNGQNGQSGTTVQSGSIRPSEPTVRSEQNCQVKQIEYNTISVAFGNLSTVLFEAHKNMLKQVYRECFPLEGEGKPEGQHGEAQPQTDVGSILEGKFKNDFLEGIVTCMNKCHEAYLTKTKPLQGRNKTIIISILHNEDLNCFDKYRTKYELNKMDLSQKCLTIKELQLLYEKRKIFLNYPHETLEETFKRVKACQGDPNKEKLAPGKLLLDLNVKEYDPYDCRNYRQHVLEVSVVYFRSLYSPDHFNEIIWHVRELLEFSDAVKIPSVPYQLVGSKRIQMILLDESILRHYLSLDLNKTKKSDKQIQHDMNLLQKTFALQVDPSLSQNEDIVSHAIREDHQYLLKPQREGGKNNLHGRDIREKLMLYYKPEERDKLSFYVLMQKLFPTPFTAVHCRTRVCPSGEGHADSSNRGEAGGVGGKISSVQCEGKSHVVEFTPEQSISEISLFHNFVFCNNVNLLNEQKGYLVRTKNYRENEGGAICGISSLDSFFLV</sequence>
<dbReference type="InterPro" id="IPR014042">
    <property type="entry name" value="Glutathione_synthase_a-hlx"/>
</dbReference>
<evidence type="ECO:0000313" key="13">
    <source>
        <dbReference type="EMBL" id="EUD68244.1"/>
    </source>
</evidence>
<dbReference type="PANTHER" id="PTHR11130">
    <property type="entry name" value="GLUTATHIONE SYNTHETASE"/>
    <property type="match status" value="1"/>
</dbReference>
<dbReference type="AlphaFoldDB" id="W7AGU5"/>
<dbReference type="EMBL" id="KI965463">
    <property type="protein sequence ID" value="EUD68244.1"/>
    <property type="molecule type" value="Genomic_DNA"/>
</dbReference>
<evidence type="ECO:0000256" key="10">
    <source>
        <dbReference type="ARBA" id="ARBA00022842"/>
    </source>
</evidence>
<gene>
    <name evidence="13" type="ORF">C922_01263</name>
</gene>
<keyword evidence="14" id="KW-1185">Reference proteome</keyword>
<feature type="region of interest" description="Disordered" evidence="11">
    <location>
        <begin position="165"/>
        <end position="209"/>
    </location>
</feature>
<dbReference type="InterPro" id="IPR037013">
    <property type="entry name" value="GSH-S_sub-bd_sf"/>
</dbReference>
<dbReference type="Gene3D" id="3.30.1490.50">
    <property type="match status" value="1"/>
</dbReference>
<evidence type="ECO:0000256" key="2">
    <source>
        <dbReference type="ARBA" id="ARBA00004965"/>
    </source>
</evidence>
<dbReference type="Pfam" id="PF03917">
    <property type="entry name" value="GSH_synth_ATP"/>
    <property type="match status" value="2"/>
</dbReference>
<reference evidence="13 14" key="1">
    <citation type="submission" date="2013-02" db="EMBL/GenBank/DDBJ databases">
        <title>The Genome Sequence of Plasmodium inui San Antonio 1.</title>
        <authorList>
            <consortium name="The Broad Institute Genome Sequencing Platform"/>
            <consortium name="The Broad Institute Genome Sequencing Center for Infectious Disease"/>
            <person name="Neafsey D."/>
            <person name="Cheeseman I."/>
            <person name="Volkman S."/>
            <person name="Adams J."/>
            <person name="Walker B."/>
            <person name="Young S.K."/>
            <person name="Zeng Q."/>
            <person name="Gargeya S."/>
            <person name="Fitzgerald M."/>
            <person name="Haas B."/>
            <person name="Abouelleil A."/>
            <person name="Alvarado L."/>
            <person name="Arachchi H.M."/>
            <person name="Berlin A.M."/>
            <person name="Chapman S.B."/>
            <person name="Dewar J."/>
            <person name="Goldberg J."/>
            <person name="Griggs A."/>
            <person name="Gujja S."/>
            <person name="Hansen M."/>
            <person name="Howarth C."/>
            <person name="Imamovic A."/>
            <person name="Larimer J."/>
            <person name="McCowan C."/>
            <person name="Murphy C."/>
            <person name="Neiman D."/>
            <person name="Pearson M."/>
            <person name="Priest M."/>
            <person name="Roberts A."/>
            <person name="Saif S."/>
            <person name="Shea T."/>
            <person name="Sisk P."/>
            <person name="Sykes S."/>
            <person name="Wortman J."/>
            <person name="Nusbaum C."/>
            <person name="Birren B."/>
        </authorList>
    </citation>
    <scope>NUCLEOTIDE SEQUENCE [LARGE SCALE GENOMIC DNA]</scope>
    <source>
        <strain evidence="13 14">San Antonio 1</strain>
    </source>
</reference>
<dbReference type="InterPro" id="IPR004887">
    <property type="entry name" value="GSH_synth_subst-bd"/>
</dbReference>
<organism evidence="13 14">
    <name type="scientific">Plasmodium inui San Antonio 1</name>
    <dbReference type="NCBI Taxonomy" id="1237626"/>
    <lineage>
        <taxon>Eukaryota</taxon>
        <taxon>Sar</taxon>
        <taxon>Alveolata</taxon>
        <taxon>Apicomplexa</taxon>
        <taxon>Aconoidasida</taxon>
        <taxon>Haemosporida</taxon>
        <taxon>Plasmodiidae</taxon>
        <taxon>Plasmodium</taxon>
        <taxon>Plasmodium (Plasmodium)</taxon>
    </lineage>
</organism>
<dbReference type="EC" id="6.3.2.3" evidence="4"/>
<name>W7AGU5_9APIC</name>
<dbReference type="GO" id="GO:0043295">
    <property type="term" value="F:glutathione binding"/>
    <property type="evidence" value="ECO:0007669"/>
    <property type="project" value="TreeGrafter"/>
</dbReference>
<dbReference type="Proteomes" id="UP000030640">
    <property type="component" value="Unassembled WGS sequence"/>
</dbReference>